<dbReference type="PIRSF" id="PIRSF016184">
    <property type="entry name" value="PhzC_PhzF"/>
    <property type="match status" value="1"/>
</dbReference>
<evidence type="ECO:0000313" key="3">
    <source>
        <dbReference type="EMBL" id="MBD8490531.1"/>
    </source>
</evidence>
<comment type="similarity">
    <text evidence="1">Belongs to the PhzF family.</text>
</comment>
<name>A0ABR9AP19_9BACT</name>
<dbReference type="PANTHER" id="PTHR13774:SF17">
    <property type="entry name" value="PHENAZINE BIOSYNTHESIS-LIKE DOMAIN-CONTAINING PROTEIN"/>
    <property type="match status" value="1"/>
</dbReference>
<dbReference type="InterPro" id="IPR003719">
    <property type="entry name" value="Phenazine_PhzF-like"/>
</dbReference>
<evidence type="ECO:0000256" key="1">
    <source>
        <dbReference type="ARBA" id="ARBA00008270"/>
    </source>
</evidence>
<protein>
    <submittedName>
        <fullName evidence="3">PhzF family phenazine biosynthesis protein</fullName>
    </submittedName>
</protein>
<evidence type="ECO:0000256" key="2">
    <source>
        <dbReference type="ARBA" id="ARBA00023235"/>
    </source>
</evidence>
<keyword evidence="2" id="KW-0413">Isomerase</keyword>
<proteinExistence type="inferred from homology"/>
<dbReference type="Proteomes" id="UP000647133">
    <property type="component" value="Unassembled WGS sequence"/>
</dbReference>
<dbReference type="RefSeq" id="WP_192011408.1">
    <property type="nucleotide sequence ID" value="NZ_JACYTQ010000007.1"/>
</dbReference>
<reference evidence="3 4" key="1">
    <citation type="submission" date="2020-09" db="EMBL/GenBank/DDBJ databases">
        <title>Echinicola sp. CAU 1574 isolated from sand of Sido Beach.</title>
        <authorList>
            <person name="Kim W."/>
        </authorList>
    </citation>
    <scope>NUCLEOTIDE SEQUENCE [LARGE SCALE GENOMIC DNA]</scope>
    <source>
        <strain evidence="3 4">CAU 1574</strain>
    </source>
</reference>
<dbReference type="SUPFAM" id="SSF54506">
    <property type="entry name" value="Diaminopimelate epimerase-like"/>
    <property type="match status" value="1"/>
</dbReference>
<comment type="caution">
    <text evidence="3">The sequence shown here is derived from an EMBL/GenBank/DDBJ whole genome shotgun (WGS) entry which is preliminary data.</text>
</comment>
<dbReference type="Pfam" id="PF02567">
    <property type="entry name" value="PhzC-PhzF"/>
    <property type="match status" value="1"/>
</dbReference>
<dbReference type="PANTHER" id="PTHR13774">
    <property type="entry name" value="PHENAZINE BIOSYNTHESIS PROTEIN"/>
    <property type="match status" value="1"/>
</dbReference>
<dbReference type="Gene3D" id="3.10.310.10">
    <property type="entry name" value="Diaminopimelate Epimerase, Chain A, domain 1"/>
    <property type="match status" value="2"/>
</dbReference>
<accession>A0ABR9AP19</accession>
<gene>
    <name evidence="3" type="ORF">IFO69_17395</name>
</gene>
<organism evidence="3 4">
    <name type="scientific">Echinicola arenosa</name>
    <dbReference type="NCBI Taxonomy" id="2774144"/>
    <lineage>
        <taxon>Bacteria</taxon>
        <taxon>Pseudomonadati</taxon>
        <taxon>Bacteroidota</taxon>
        <taxon>Cytophagia</taxon>
        <taxon>Cytophagales</taxon>
        <taxon>Cyclobacteriaceae</taxon>
        <taxon>Echinicola</taxon>
    </lineage>
</organism>
<keyword evidence="4" id="KW-1185">Reference proteome</keyword>
<evidence type="ECO:0000313" key="4">
    <source>
        <dbReference type="Proteomes" id="UP000647133"/>
    </source>
</evidence>
<dbReference type="EMBL" id="JACYTQ010000007">
    <property type="protein sequence ID" value="MBD8490531.1"/>
    <property type="molecule type" value="Genomic_DNA"/>
</dbReference>
<sequence>MEVYYQIISVFTSKEFNYKGNPAAVLLLENHLSRAAMQEMARKLNQPASTFLVKRTGGHGYDIRWFAPDAEIGLCGHGTAAATAFLGIKEQSNGPFTFNYRDGKLTGKVNPDQTVTIGANAILIQGELEEIPLPIKEGLNVPILGMFKTSNKYLILTDSEESVKNMQPDFNRLQDSDIFGYAVTAKGDNVDFVSRTIVPHTLGKEDYATGSSHAMLVPFWAEKLNKQHMKAVQLSSRGGAFLCGLKHGVVELTGEFLIEEKQKISVPMGI</sequence>